<sequence>MIYDSRSNSNTTRLPEISGQLPYLITIQTLSVSPSFDLPENFWRVGSADFPELKVIHLNKGSIGGLITALRSKGTQNSDMAFPSLHALELKGIDFQYEEPESLQDVIAIRANNDASDGFHIHKLQFASCRNLYQQTGNTEEDTSEISVTIEVGCKSNQVIQQAPRPALHLINEVGAVILEQNVGKPVASGLRDVQ</sequence>
<organism evidence="1 2">
    <name type="scientific">Suillus placidus</name>
    <dbReference type="NCBI Taxonomy" id="48579"/>
    <lineage>
        <taxon>Eukaryota</taxon>
        <taxon>Fungi</taxon>
        <taxon>Dikarya</taxon>
        <taxon>Basidiomycota</taxon>
        <taxon>Agaricomycotina</taxon>
        <taxon>Agaricomycetes</taxon>
        <taxon>Agaricomycetidae</taxon>
        <taxon>Boletales</taxon>
        <taxon>Suillineae</taxon>
        <taxon>Suillaceae</taxon>
        <taxon>Suillus</taxon>
    </lineage>
</organism>
<dbReference type="Proteomes" id="UP000714275">
    <property type="component" value="Unassembled WGS sequence"/>
</dbReference>
<protein>
    <submittedName>
        <fullName evidence="1">Uncharacterized protein</fullName>
    </submittedName>
</protein>
<dbReference type="OrthoDB" id="10346870at2759"/>
<gene>
    <name evidence="1" type="ORF">EV702DRAFT_1252161</name>
</gene>
<name>A0A9P7CWK2_9AGAM</name>
<reference evidence="1" key="1">
    <citation type="journal article" date="2020" name="New Phytol.">
        <title>Comparative genomics reveals dynamic genome evolution in host specialist ectomycorrhizal fungi.</title>
        <authorList>
            <person name="Lofgren L.A."/>
            <person name="Nguyen N.H."/>
            <person name="Vilgalys R."/>
            <person name="Ruytinx J."/>
            <person name="Liao H.L."/>
            <person name="Branco S."/>
            <person name="Kuo A."/>
            <person name="LaButti K."/>
            <person name="Lipzen A."/>
            <person name="Andreopoulos W."/>
            <person name="Pangilinan J."/>
            <person name="Riley R."/>
            <person name="Hundley H."/>
            <person name="Na H."/>
            <person name="Barry K."/>
            <person name="Grigoriev I.V."/>
            <person name="Stajich J.E."/>
            <person name="Kennedy P.G."/>
        </authorList>
    </citation>
    <scope>NUCLEOTIDE SEQUENCE</scope>
    <source>
        <strain evidence="1">DOB743</strain>
    </source>
</reference>
<dbReference type="AlphaFoldDB" id="A0A9P7CWK2"/>
<comment type="caution">
    <text evidence="1">The sequence shown here is derived from an EMBL/GenBank/DDBJ whole genome shotgun (WGS) entry which is preliminary data.</text>
</comment>
<evidence type="ECO:0000313" key="1">
    <source>
        <dbReference type="EMBL" id="KAG1768585.1"/>
    </source>
</evidence>
<evidence type="ECO:0000313" key="2">
    <source>
        <dbReference type="Proteomes" id="UP000714275"/>
    </source>
</evidence>
<accession>A0A9P7CWK2</accession>
<keyword evidence="2" id="KW-1185">Reference proteome</keyword>
<dbReference type="EMBL" id="JABBWD010000078">
    <property type="protein sequence ID" value="KAG1768585.1"/>
    <property type="molecule type" value="Genomic_DNA"/>
</dbReference>
<proteinExistence type="predicted"/>